<gene>
    <name evidence="7" type="ORF">U2150_02115</name>
</gene>
<accession>A0ABU8TUY4</accession>
<evidence type="ECO:0000256" key="1">
    <source>
        <dbReference type="ARBA" id="ARBA00004202"/>
    </source>
</evidence>
<dbReference type="Gene3D" id="3.40.50.12580">
    <property type="match status" value="1"/>
</dbReference>
<protein>
    <submittedName>
        <fullName evidence="7">CDP-glycerol glycerophosphotransferase family protein</fullName>
    </submittedName>
</protein>
<dbReference type="Pfam" id="PF04464">
    <property type="entry name" value="Glyphos_transf"/>
    <property type="match status" value="1"/>
</dbReference>
<keyword evidence="6" id="KW-0472">Membrane</keyword>
<proteinExistence type="inferred from homology"/>
<evidence type="ECO:0000313" key="8">
    <source>
        <dbReference type="Proteomes" id="UP001369247"/>
    </source>
</evidence>
<comment type="similarity">
    <text evidence="2">Belongs to the CDP-glycerol glycerophosphotransferase family.</text>
</comment>
<organism evidence="7 8">
    <name type="scientific">Methanothermobacter wolfeii</name>
    <name type="common">Methanobacterium wolfei</name>
    <dbReference type="NCBI Taxonomy" id="145261"/>
    <lineage>
        <taxon>Archaea</taxon>
        <taxon>Methanobacteriati</taxon>
        <taxon>Methanobacteriota</taxon>
        <taxon>Methanomada group</taxon>
        <taxon>Methanobacteria</taxon>
        <taxon>Methanobacteriales</taxon>
        <taxon>Methanobacteriaceae</taxon>
        <taxon>Methanothermobacter</taxon>
    </lineage>
</organism>
<comment type="caution">
    <text evidence="7">The sequence shown here is derived from an EMBL/GenBank/DDBJ whole genome shotgun (WGS) entry which is preliminary data.</text>
</comment>
<name>A0ABU8TUY4_METWO</name>
<dbReference type="InterPro" id="IPR043148">
    <property type="entry name" value="TagF_C"/>
</dbReference>
<dbReference type="EMBL" id="JAXUHJ010000004">
    <property type="protein sequence ID" value="MEJ8542293.1"/>
    <property type="molecule type" value="Genomic_DNA"/>
</dbReference>
<dbReference type="SUPFAM" id="SSF53756">
    <property type="entry name" value="UDP-Glycosyltransferase/glycogen phosphorylase"/>
    <property type="match status" value="1"/>
</dbReference>
<dbReference type="InterPro" id="IPR043149">
    <property type="entry name" value="TagF_N"/>
</dbReference>
<sequence>MILQRILKIINRILKIINYIIPKNRRLVVFDSAPDFTGNSMALFEFMDSRGEFEALWIADEPERHPEFNQVKRDSIRALLRILRAGTLVSTHGRMAEIRVPSQRYVNLWHGMPLKAMAYAETTGRDFTDPVRFSDENYYMIATSTIMRNALAACFNQDARRIHVTGQPRNDKLFREPPEIPGIDTESYSKVVLFAPTFRKSDFLSDGDMLSHNLNFPDFNPEALSGFLTENNVLLLVKFHPAEEKFAEKFLDEMENVALLRTEMLKDEMLDINDILAGVDVLVTDYSSIYFDFLLLDRPIIFAVSDLEEYARTRSFVLEPFEFWTPGPKVRTFREFLDELERSLNDPQYYAGERRTINELVNHYRDDRSSERVYRLVFQGEDGE</sequence>
<evidence type="ECO:0000313" key="7">
    <source>
        <dbReference type="EMBL" id="MEJ8542293.1"/>
    </source>
</evidence>
<dbReference type="InterPro" id="IPR051612">
    <property type="entry name" value="Teichoic_Acid_Biosynth"/>
</dbReference>
<keyword evidence="4" id="KW-0808">Transferase</keyword>
<keyword evidence="5" id="KW-0777">Teichoic acid biosynthesis</keyword>
<evidence type="ECO:0000256" key="2">
    <source>
        <dbReference type="ARBA" id="ARBA00010488"/>
    </source>
</evidence>
<evidence type="ECO:0000256" key="6">
    <source>
        <dbReference type="ARBA" id="ARBA00023136"/>
    </source>
</evidence>
<dbReference type="Proteomes" id="UP001369247">
    <property type="component" value="Unassembled WGS sequence"/>
</dbReference>
<dbReference type="RefSeq" id="WP_074358815.1">
    <property type="nucleotide sequence ID" value="NZ_JAXUHJ010000004.1"/>
</dbReference>
<evidence type="ECO:0000256" key="3">
    <source>
        <dbReference type="ARBA" id="ARBA00022475"/>
    </source>
</evidence>
<comment type="subcellular location">
    <subcellularLocation>
        <location evidence="1">Cell membrane</location>
        <topology evidence="1">Peripheral membrane protein</topology>
    </subcellularLocation>
</comment>
<dbReference type="Gene3D" id="3.40.50.11820">
    <property type="match status" value="1"/>
</dbReference>
<keyword evidence="3" id="KW-1003">Cell membrane</keyword>
<dbReference type="PANTHER" id="PTHR37316">
    <property type="entry name" value="TEICHOIC ACID GLYCEROL-PHOSPHATE PRIMASE"/>
    <property type="match status" value="1"/>
</dbReference>
<dbReference type="PANTHER" id="PTHR37316:SF3">
    <property type="entry name" value="TEICHOIC ACID GLYCEROL-PHOSPHATE TRANSFERASE"/>
    <property type="match status" value="1"/>
</dbReference>
<evidence type="ECO:0000256" key="4">
    <source>
        <dbReference type="ARBA" id="ARBA00022679"/>
    </source>
</evidence>
<reference evidence="7 8" key="1">
    <citation type="submission" date="2023-12" db="EMBL/GenBank/DDBJ databases">
        <title>Phenotypic and Genomic Characterization of Methanothermobacter wolfeii Strain BSEL, a CO2-Capturing Archaeon with Minimal Nutrient Requirements.</title>
        <authorList>
            <person name="Ale Enriquez F."/>
            <person name="Ahring B.K."/>
        </authorList>
    </citation>
    <scope>NUCLEOTIDE SEQUENCE [LARGE SCALE GENOMIC DNA]</scope>
    <source>
        <strain evidence="7 8">BSEL-1</strain>
    </source>
</reference>
<dbReference type="InterPro" id="IPR007554">
    <property type="entry name" value="Glycerophosphate_synth"/>
</dbReference>
<keyword evidence="8" id="KW-1185">Reference proteome</keyword>
<evidence type="ECO:0000256" key="5">
    <source>
        <dbReference type="ARBA" id="ARBA00022944"/>
    </source>
</evidence>